<gene>
    <name evidence="1" type="ORF">PS655_05708</name>
</gene>
<evidence type="ECO:0000313" key="1">
    <source>
        <dbReference type="EMBL" id="VVN44668.1"/>
    </source>
</evidence>
<evidence type="ECO:0000313" key="2">
    <source>
        <dbReference type="Proteomes" id="UP000327167"/>
    </source>
</evidence>
<sequence length="46" mass="4943">MAQTPFVNAANQSILVGGTAYAYRNLGPKSAVPLILLNHWGAELHH</sequence>
<accession>A0A5E6XT57</accession>
<protein>
    <recommendedName>
        <fullName evidence="3">Alpha/beta hydrolase</fullName>
    </recommendedName>
</protein>
<dbReference type="Proteomes" id="UP000327167">
    <property type="component" value="Unassembled WGS sequence"/>
</dbReference>
<evidence type="ECO:0008006" key="3">
    <source>
        <dbReference type="Google" id="ProtNLM"/>
    </source>
</evidence>
<reference evidence="1 2" key="1">
    <citation type="submission" date="2019-09" db="EMBL/GenBank/DDBJ databases">
        <authorList>
            <person name="Chandra G."/>
            <person name="Truman W A."/>
        </authorList>
    </citation>
    <scope>NUCLEOTIDE SEQUENCE [LARGE SCALE GENOMIC DNA]</scope>
    <source>
        <strain evidence="1">PS655</strain>
    </source>
</reference>
<name>A0A5E6XT57_PSEFL</name>
<proteinExistence type="predicted"/>
<dbReference type="EMBL" id="CABVHJ010000029">
    <property type="protein sequence ID" value="VVN44668.1"/>
    <property type="molecule type" value="Genomic_DNA"/>
</dbReference>
<organism evidence="1 2">
    <name type="scientific">Pseudomonas fluorescens</name>
    <dbReference type="NCBI Taxonomy" id="294"/>
    <lineage>
        <taxon>Bacteria</taxon>
        <taxon>Pseudomonadati</taxon>
        <taxon>Pseudomonadota</taxon>
        <taxon>Gammaproteobacteria</taxon>
        <taxon>Pseudomonadales</taxon>
        <taxon>Pseudomonadaceae</taxon>
        <taxon>Pseudomonas</taxon>
    </lineage>
</organism>
<dbReference type="AlphaFoldDB" id="A0A5E6XT57"/>